<evidence type="ECO:0000313" key="2">
    <source>
        <dbReference type="EMBL" id="ANM70387.1"/>
    </source>
</evidence>
<dbReference type="Araport" id="AT5G52155"/>
<name>A0A1P8BFQ0_ARATH</name>
<evidence type="ECO:0000313" key="3">
    <source>
        <dbReference type="Proteomes" id="UP000006548"/>
    </source>
</evidence>
<gene>
    <name evidence="1 2" type="ordered locus">At5g52155</name>
</gene>
<dbReference type="EMBL" id="CP002688">
    <property type="protein sequence ID" value="ANM70387.1"/>
    <property type="molecule type" value="Genomic_DNA"/>
</dbReference>
<protein>
    <submittedName>
        <fullName evidence="2">E3 ubiquitin ligase BIG BROTHER-like protein</fullName>
    </submittedName>
</protein>
<dbReference type="TAIR" id="AT5G52155"/>
<organism evidence="2 3">
    <name type="scientific">Arabidopsis thaliana</name>
    <name type="common">Mouse-ear cress</name>
    <dbReference type="NCBI Taxonomy" id="3702"/>
    <lineage>
        <taxon>Eukaryota</taxon>
        <taxon>Viridiplantae</taxon>
        <taxon>Streptophyta</taxon>
        <taxon>Embryophyta</taxon>
        <taxon>Tracheophyta</taxon>
        <taxon>Spermatophyta</taxon>
        <taxon>Magnoliopsida</taxon>
        <taxon>eudicotyledons</taxon>
        <taxon>Gunneridae</taxon>
        <taxon>Pentapetalae</taxon>
        <taxon>rosids</taxon>
        <taxon>malvids</taxon>
        <taxon>Brassicales</taxon>
        <taxon>Brassicaceae</taxon>
        <taxon>Camelineae</taxon>
        <taxon>Arabidopsis</taxon>
    </lineage>
</organism>
<evidence type="ECO:0000313" key="1">
    <source>
        <dbReference type="Araport" id="AT5G52155"/>
    </source>
</evidence>
<accession>A0A1P8BFQ0</accession>
<dbReference type="GO" id="GO:0016567">
    <property type="term" value="P:protein ubiquitination"/>
    <property type="evidence" value="ECO:0007669"/>
    <property type="project" value="InterPro"/>
</dbReference>
<dbReference type="InterPro" id="IPR013083">
    <property type="entry name" value="Znf_RING/FYVE/PHD"/>
</dbReference>
<dbReference type="PANTHER" id="PTHR46400:SF17">
    <property type="entry name" value="E3 UBIQUITIN LIGASE BIG BROTHER-LIKE PROTEIN"/>
    <property type="match status" value="1"/>
</dbReference>
<keyword evidence="3" id="KW-1185">Reference proteome</keyword>
<dbReference type="GO" id="GO:0004842">
    <property type="term" value="F:ubiquitin-protein transferase activity"/>
    <property type="evidence" value="ECO:0007669"/>
    <property type="project" value="InterPro"/>
</dbReference>
<dbReference type="PANTHER" id="PTHR46400">
    <property type="entry name" value="RING/U-BOX SUPERFAMILY PROTEIN"/>
    <property type="match status" value="1"/>
</dbReference>
<reference evidence="3" key="2">
    <citation type="journal article" date="2017" name="Plant J.">
        <title>Araport11: a complete reannotation of the Arabidopsis thaliana reference genome.</title>
        <authorList>
            <person name="Cheng C.Y."/>
            <person name="Krishnakumar V."/>
            <person name="Chan A.P."/>
            <person name="Thibaud-Nissen F."/>
            <person name="Schobel S."/>
            <person name="Town C.D."/>
        </authorList>
    </citation>
    <scope>GENOME REANNOTATION</scope>
    <source>
        <strain evidence="3">cv. Columbia</strain>
    </source>
</reference>
<dbReference type="AlphaFoldDB" id="A0A1P8BFQ0"/>
<sequence>MFRNRAYNFHGCQACIVNSQYHGCPCCRQSQYHSPYCSTPFFHLHDVPSTSGRFYGYNSYGNSSPDQHTLRRSSSDISLHSFYNEGLNEVEASVGDESGGVPEWKISKFRTHKYGKKLKFRWWWQKKKKFVADDSQCSICLVDYEKGDKIMTLPCMLCVQTRGLLIY</sequence>
<dbReference type="RefSeq" id="NP_001332001.1">
    <property type="nucleotide sequence ID" value="NM_001344985.1"/>
</dbReference>
<reference evidence="2 3" key="1">
    <citation type="journal article" date="2000" name="Nature">
        <title>Sequence and analysis of chromosome 5 of the plant Arabidopsis thaliana.</title>
        <authorList>
            <consortium name="Kazusa DNA Research Institute"/>
            <consortium name="Cold Spring Harbor and Washington University in St Louis Sequencing Consortium"/>
            <consortium name="European Union Arabidopsis Genome Sequencing Consortium"/>
            <person name="Tabata S."/>
            <person name="Kaneko T."/>
            <person name="Nakamura Y."/>
            <person name="Kotani H."/>
            <person name="Kato T."/>
            <person name="Asamizu E."/>
            <person name="Miyajima N."/>
            <person name="Sasamoto S."/>
            <person name="Kimura T."/>
            <person name="Hosouchi T."/>
            <person name="Kawashima K."/>
            <person name="Kohara M."/>
            <person name="Matsumoto M."/>
            <person name="Matsuno A."/>
            <person name="Muraki A."/>
            <person name="Nakayama S."/>
            <person name="Nakazaki N."/>
            <person name="Naruo K."/>
            <person name="Okumura S."/>
            <person name="Shinpo S."/>
            <person name="Takeuchi C."/>
            <person name="Wada T."/>
            <person name="Watanabe A."/>
            <person name="Yamada M."/>
            <person name="Yasuda M."/>
            <person name="Sato S."/>
            <person name="de la Bastide M."/>
            <person name="Huang E."/>
            <person name="Spiegel L."/>
            <person name="Gnoj L."/>
            <person name="O'Shaughnessy A."/>
            <person name="Preston R."/>
            <person name="Habermann K."/>
            <person name="Murray J."/>
            <person name="Johnson D."/>
            <person name="Rohlfing T."/>
            <person name="Nelson J."/>
            <person name="Stoneking T."/>
            <person name="Pepin K."/>
            <person name="Spieth J."/>
            <person name="Sekhon M."/>
            <person name="Armstrong J."/>
            <person name="Becker M."/>
            <person name="Belter E."/>
            <person name="Cordum H."/>
            <person name="Cordes M."/>
            <person name="Courtney L."/>
            <person name="Courtney W."/>
            <person name="Dante M."/>
            <person name="Du H."/>
            <person name="Edwards J."/>
            <person name="Fryman J."/>
            <person name="Haakensen B."/>
            <person name="Lamar E."/>
            <person name="Latreille P."/>
            <person name="Leonard S."/>
            <person name="Meyer R."/>
            <person name="Mulvaney E."/>
            <person name="Ozersky P."/>
            <person name="Riley A."/>
            <person name="Strowmatt C."/>
            <person name="Wagner-McPherson C."/>
            <person name="Wollam A."/>
            <person name="Yoakum M."/>
            <person name="Bell M."/>
            <person name="Dedhia N."/>
            <person name="Parnell L."/>
            <person name="Shah R."/>
            <person name="Rodriguez M."/>
            <person name="See L.H."/>
            <person name="Vil D."/>
            <person name="Baker J."/>
            <person name="Kirchoff K."/>
            <person name="Toth K."/>
            <person name="King L."/>
            <person name="Bahret A."/>
            <person name="Miller B."/>
            <person name="Marra M."/>
            <person name="Martienssen R."/>
            <person name="McCombie W.R."/>
            <person name="Wilson R.K."/>
            <person name="Murphy G."/>
            <person name="Bancroft I."/>
            <person name="Volckaert G."/>
            <person name="Wambutt R."/>
            <person name="Dusterhoft A."/>
            <person name="Stiekema W."/>
            <person name="Pohl T."/>
            <person name="Entian K.D."/>
            <person name="Terryn N."/>
            <person name="Hartley N."/>
            <person name="Bent E."/>
            <person name="Johnson S."/>
            <person name="Langham S.A."/>
            <person name="McCullagh B."/>
            <person name="Robben J."/>
            <person name="Grymonprez B."/>
            <person name="Zimmermann W."/>
            <person name="Ramsperger U."/>
            <person name="Wedler H."/>
            <person name="Balke K."/>
            <person name="Wedler E."/>
            <person name="Peters S."/>
            <person name="van Staveren M."/>
            <person name="Dirkse W."/>
            <person name="Mooijman P."/>
            <person name="Lankhorst R.K."/>
            <person name="Weitzenegger T."/>
            <person name="Bothe G."/>
            <person name="Rose M."/>
            <person name="Hauf J."/>
            <person name="Berneiser S."/>
            <person name="Hempel S."/>
            <person name="Feldpausch M."/>
            <person name="Lamberth S."/>
            <person name="Villarroel R."/>
            <person name="Gielen J."/>
            <person name="Ardiles W."/>
            <person name="Bents O."/>
            <person name="Lemcke K."/>
            <person name="Kolesov G."/>
            <person name="Mayer K."/>
            <person name="Rudd S."/>
            <person name="Schoof H."/>
            <person name="Schueller C."/>
            <person name="Zaccaria P."/>
            <person name="Mewes H.W."/>
            <person name="Bevan M."/>
            <person name="Fransz P."/>
        </authorList>
    </citation>
    <scope>NUCLEOTIDE SEQUENCE [LARGE SCALE GENOMIC DNA]</scope>
    <source>
        <strain evidence="3">cv. Columbia</strain>
    </source>
</reference>
<proteinExistence type="predicted"/>
<dbReference type="OrthoDB" id="8062037at2759"/>
<dbReference type="GeneID" id="28721267"/>
<dbReference type="GO" id="GO:0046621">
    <property type="term" value="P:negative regulation of organ growth"/>
    <property type="evidence" value="ECO:0007669"/>
    <property type="project" value="InterPro"/>
</dbReference>
<dbReference type="InterPro" id="IPR033276">
    <property type="entry name" value="BB"/>
</dbReference>
<dbReference type="ExpressionAtlas" id="A0A1P8BFQ0">
    <property type="expression patterns" value="baseline"/>
</dbReference>
<dbReference type="Proteomes" id="UP000006548">
    <property type="component" value="Chromosome 5"/>
</dbReference>
<dbReference type="Gene3D" id="3.30.40.10">
    <property type="entry name" value="Zinc/RING finger domain, C3HC4 (zinc finger)"/>
    <property type="match status" value="1"/>
</dbReference>